<dbReference type="InterPro" id="IPR036388">
    <property type="entry name" value="WH-like_DNA-bd_sf"/>
</dbReference>
<keyword evidence="4" id="KW-0804">Transcription</keyword>
<evidence type="ECO:0000256" key="2">
    <source>
        <dbReference type="ARBA" id="ARBA00023015"/>
    </source>
</evidence>
<dbReference type="PANTHER" id="PTHR34294">
    <property type="entry name" value="TRANSCRIPTIONAL REGULATOR-RELATED"/>
    <property type="match status" value="1"/>
</dbReference>
<dbReference type="InterPro" id="IPR013324">
    <property type="entry name" value="RNA_pol_sigma_r3/r4-like"/>
</dbReference>
<name>A0A645AXP5_9ZZZZ</name>
<dbReference type="GO" id="GO:0003677">
    <property type="term" value="F:DNA binding"/>
    <property type="evidence" value="ECO:0007669"/>
    <property type="project" value="UniProtKB-KW"/>
</dbReference>
<dbReference type="AlphaFoldDB" id="A0A645AXP5"/>
<dbReference type="InterPro" id="IPR051054">
    <property type="entry name" value="SorC_transcr_regulators"/>
</dbReference>
<comment type="caution">
    <text evidence="6">The sequence shown here is derived from an EMBL/GenBank/DDBJ whole genome shotgun (WGS) entry which is preliminary data.</text>
</comment>
<feature type="domain" description="Sugar-binding" evidence="5">
    <location>
        <begin position="59"/>
        <end position="304"/>
    </location>
</feature>
<dbReference type="InterPro" id="IPR037171">
    <property type="entry name" value="NagB/RpiA_transferase-like"/>
</dbReference>
<dbReference type="SUPFAM" id="SSF100950">
    <property type="entry name" value="NagB/RpiA/CoA transferase-like"/>
    <property type="match status" value="1"/>
</dbReference>
<evidence type="ECO:0000256" key="4">
    <source>
        <dbReference type="ARBA" id="ARBA00023163"/>
    </source>
</evidence>
<sequence length="311" mass="33927">MYEDNLLFKIAWYYYFDNMTQQQISDRLGISRMNVIKLLNKAKSQGIVQFRIKTDGEKRMNAEHVLMEKYGLSDVFVIPSSGAASNESIAVAAVQYVLSNITPNCYINIGYGDTISRIVRNLINSIDSHVSLVSLTGGVSYYTSSIIAGAHKSEYSGQTPGIYLIPSPLIASTPVIAQEFLSDESVKQIMNMSKLASMTIVGIGAVTETATVFKDNKISSTELTLLRMNGAVGDILSQFFDKKGNIVECDLHDRLVTTKLDVLKTYSNVIGVAAGESKVEAIHAALLGGYLDVLVTDEDTAQLLAEVKSKV</sequence>
<evidence type="ECO:0000256" key="1">
    <source>
        <dbReference type="ARBA" id="ARBA00010466"/>
    </source>
</evidence>
<gene>
    <name evidence="6" type="primary">lsrR_3</name>
    <name evidence="6" type="ORF">SDC9_102470</name>
</gene>
<dbReference type="GO" id="GO:0030246">
    <property type="term" value="F:carbohydrate binding"/>
    <property type="evidence" value="ECO:0007669"/>
    <property type="project" value="InterPro"/>
</dbReference>
<evidence type="ECO:0000259" key="5">
    <source>
        <dbReference type="Pfam" id="PF04198"/>
    </source>
</evidence>
<accession>A0A645AXP5</accession>
<dbReference type="Gene3D" id="1.10.10.10">
    <property type="entry name" value="Winged helix-like DNA-binding domain superfamily/Winged helix DNA-binding domain"/>
    <property type="match status" value="1"/>
</dbReference>
<evidence type="ECO:0000313" key="6">
    <source>
        <dbReference type="EMBL" id="MPM55673.1"/>
    </source>
</evidence>
<protein>
    <submittedName>
        <fullName evidence="6">Transcriptional regulator LsrR</fullName>
    </submittedName>
</protein>
<dbReference type="Gene3D" id="3.40.50.1360">
    <property type="match status" value="1"/>
</dbReference>
<dbReference type="PANTHER" id="PTHR34294:SF1">
    <property type="entry name" value="TRANSCRIPTIONAL REGULATOR LSRR"/>
    <property type="match status" value="1"/>
</dbReference>
<proteinExistence type="inferred from homology"/>
<dbReference type="EMBL" id="VSSQ01015379">
    <property type="protein sequence ID" value="MPM55673.1"/>
    <property type="molecule type" value="Genomic_DNA"/>
</dbReference>
<reference evidence="6" key="1">
    <citation type="submission" date="2019-08" db="EMBL/GenBank/DDBJ databases">
        <authorList>
            <person name="Kucharzyk K."/>
            <person name="Murdoch R.W."/>
            <person name="Higgins S."/>
            <person name="Loffler F."/>
        </authorList>
    </citation>
    <scope>NUCLEOTIDE SEQUENCE</scope>
</reference>
<keyword evidence="3" id="KW-0238">DNA-binding</keyword>
<dbReference type="Pfam" id="PF04198">
    <property type="entry name" value="Sugar-bind"/>
    <property type="match status" value="1"/>
</dbReference>
<dbReference type="SUPFAM" id="SSF88659">
    <property type="entry name" value="Sigma3 and sigma4 domains of RNA polymerase sigma factors"/>
    <property type="match status" value="1"/>
</dbReference>
<dbReference type="InterPro" id="IPR007324">
    <property type="entry name" value="Sugar-bd_dom_put"/>
</dbReference>
<keyword evidence="2" id="KW-0805">Transcription regulation</keyword>
<organism evidence="6">
    <name type="scientific">bioreactor metagenome</name>
    <dbReference type="NCBI Taxonomy" id="1076179"/>
    <lineage>
        <taxon>unclassified sequences</taxon>
        <taxon>metagenomes</taxon>
        <taxon>ecological metagenomes</taxon>
    </lineage>
</organism>
<comment type="similarity">
    <text evidence="1">Belongs to the SorC transcriptional regulatory family.</text>
</comment>
<evidence type="ECO:0000256" key="3">
    <source>
        <dbReference type="ARBA" id="ARBA00023125"/>
    </source>
</evidence>